<dbReference type="GO" id="GO:0006355">
    <property type="term" value="P:regulation of DNA-templated transcription"/>
    <property type="evidence" value="ECO:0007669"/>
    <property type="project" value="InterPro"/>
</dbReference>
<dbReference type="OrthoDB" id="9812023at2"/>
<geneLocation type="plasmid" evidence="1 2">
    <name>pDE1</name>
</geneLocation>
<sequence>MATSVRLAPEVEQRLDHLATTTGRTKAYYLREIIERGLEDMEDIYLSDKVLEDIRAGRETTSSLDDVEKRLGLAD</sequence>
<dbReference type="SUPFAM" id="SSF47598">
    <property type="entry name" value="Ribbon-helix-helix"/>
    <property type="match status" value="1"/>
</dbReference>
<accession>A0A0S3F5D9</accession>
<keyword evidence="1" id="KW-0238">DNA-binding</keyword>
<protein>
    <submittedName>
        <fullName evidence="1">DNA-binding protein</fullName>
    </submittedName>
</protein>
<evidence type="ECO:0000313" key="2">
    <source>
        <dbReference type="Proteomes" id="UP000056968"/>
    </source>
</evidence>
<keyword evidence="2" id="KW-1185">Reference proteome</keyword>
<keyword evidence="1" id="KW-0614">Plasmid</keyword>
<dbReference type="RefSeq" id="WP_062069087.1">
    <property type="nucleotide sequence ID" value="NZ_CP013265.1"/>
</dbReference>
<dbReference type="Proteomes" id="UP000056968">
    <property type="component" value="Plasmid pDE1"/>
</dbReference>
<dbReference type="EMBL" id="CP013265">
    <property type="protein sequence ID" value="ALR22823.1"/>
    <property type="molecule type" value="Genomic_DNA"/>
</dbReference>
<gene>
    <name evidence="1" type="ORF">ATN00_20145</name>
</gene>
<reference evidence="1 2" key="1">
    <citation type="submission" date="2015-11" db="EMBL/GenBank/DDBJ databases">
        <title>A Two-component Flavoprotein Monooxygenase System MeaXY Responsible for para-Hydroxylation of 2-Methyl-6-ethylaniline and 2,6-Diethylaniline in Sphingobium baderi DE-13.</title>
        <authorList>
            <person name="Cheng M."/>
            <person name="Meng Q."/>
            <person name="Yang Y."/>
            <person name="Chu C."/>
            <person name="Yan X."/>
            <person name="He J."/>
            <person name="Li S."/>
        </authorList>
    </citation>
    <scope>NUCLEOTIDE SEQUENCE [LARGE SCALE GENOMIC DNA]</scope>
    <source>
        <strain evidence="1 2">DE-13</strain>
        <plasmid evidence="2">Plasmid pDE1</plasmid>
    </source>
</reference>
<name>A0A0S3F5D9_9SPHN</name>
<organism evidence="1 2">
    <name type="scientific">Sphingobium baderi</name>
    <dbReference type="NCBI Taxonomy" id="1332080"/>
    <lineage>
        <taxon>Bacteria</taxon>
        <taxon>Pseudomonadati</taxon>
        <taxon>Pseudomonadota</taxon>
        <taxon>Alphaproteobacteria</taxon>
        <taxon>Sphingomonadales</taxon>
        <taxon>Sphingomonadaceae</taxon>
        <taxon>Sphingobium</taxon>
    </lineage>
</organism>
<dbReference type="KEGG" id="sbd:ATN00_20145"/>
<proteinExistence type="predicted"/>
<evidence type="ECO:0000313" key="1">
    <source>
        <dbReference type="EMBL" id="ALR22823.1"/>
    </source>
</evidence>
<dbReference type="AlphaFoldDB" id="A0A0S3F5D9"/>
<dbReference type="GO" id="GO:0003677">
    <property type="term" value="F:DNA binding"/>
    <property type="evidence" value="ECO:0007669"/>
    <property type="project" value="UniProtKB-KW"/>
</dbReference>
<dbReference type="InterPro" id="IPR010985">
    <property type="entry name" value="Ribbon_hlx_hlx"/>
</dbReference>